<dbReference type="Ensembl" id="ENSFALT00000045259.1">
    <property type="protein sequence ID" value="ENSFALP00000021130.1"/>
    <property type="gene ID" value="ENSFALG00000027079.1"/>
</dbReference>
<dbReference type="SMART" id="SM00179">
    <property type="entry name" value="EGF_CA"/>
    <property type="match status" value="8"/>
</dbReference>
<dbReference type="GO" id="GO:0005509">
    <property type="term" value="F:calcium ion binding"/>
    <property type="evidence" value="ECO:0007669"/>
    <property type="project" value="InterPro"/>
</dbReference>
<dbReference type="GO" id="GO:0005886">
    <property type="term" value="C:plasma membrane"/>
    <property type="evidence" value="ECO:0007669"/>
    <property type="project" value="UniProtKB-SubCell"/>
</dbReference>
<keyword evidence="6" id="KW-0677">Repeat</keyword>
<feature type="disulfide bond" evidence="12">
    <location>
        <begin position="148"/>
        <end position="157"/>
    </location>
</feature>
<evidence type="ECO:0000256" key="9">
    <source>
        <dbReference type="ARBA" id="ARBA00023136"/>
    </source>
</evidence>
<evidence type="ECO:0000256" key="4">
    <source>
        <dbReference type="ARBA" id="ARBA00022692"/>
    </source>
</evidence>
<name>A0A803VEH4_FICAL</name>
<dbReference type="FunFam" id="2.10.25.10:FF:000123">
    <property type="entry name" value="Crumbs homolog 1 (Drosophila)"/>
    <property type="match status" value="2"/>
</dbReference>
<dbReference type="GeneTree" id="ENSGT00940000160615"/>
<dbReference type="FunFam" id="2.10.25.10:FF:000066">
    <property type="entry name" value="FAT atypical cadherin 4"/>
    <property type="match status" value="1"/>
</dbReference>
<keyword evidence="5" id="KW-0732">Signal</keyword>
<dbReference type="PROSITE" id="PS01186">
    <property type="entry name" value="EGF_2"/>
    <property type="match status" value="6"/>
</dbReference>
<keyword evidence="10 12" id="KW-1015">Disulfide bond</keyword>
<feature type="disulfide bond" evidence="12">
    <location>
        <begin position="324"/>
        <end position="333"/>
    </location>
</feature>
<evidence type="ECO:0000256" key="1">
    <source>
        <dbReference type="ARBA" id="ARBA00004251"/>
    </source>
</evidence>
<feature type="disulfide bond" evidence="12">
    <location>
        <begin position="110"/>
        <end position="119"/>
    </location>
</feature>
<dbReference type="Pfam" id="PF12661">
    <property type="entry name" value="hEGF"/>
    <property type="match status" value="1"/>
</dbReference>
<feature type="disulfide bond" evidence="12">
    <location>
        <begin position="186"/>
        <end position="195"/>
    </location>
</feature>
<keyword evidence="15" id="KW-1185">Reference proteome</keyword>
<dbReference type="CDD" id="cd00054">
    <property type="entry name" value="EGF_CA"/>
    <property type="match status" value="6"/>
</dbReference>
<keyword evidence="8" id="KW-1133">Transmembrane helix</keyword>
<evidence type="ECO:0000313" key="14">
    <source>
        <dbReference type="Ensembl" id="ENSFALP00000021130.1"/>
    </source>
</evidence>
<feature type="domain" description="EGF-like" evidence="13">
    <location>
        <begin position="44"/>
        <end position="82"/>
    </location>
</feature>
<dbReference type="AlphaFoldDB" id="A0A803VEH4"/>
<evidence type="ECO:0000256" key="3">
    <source>
        <dbReference type="ARBA" id="ARBA00022536"/>
    </source>
</evidence>
<feature type="domain" description="EGF-like" evidence="13">
    <location>
        <begin position="122"/>
        <end position="158"/>
    </location>
</feature>
<dbReference type="SUPFAM" id="SSF57196">
    <property type="entry name" value="EGF/Laminin"/>
    <property type="match status" value="6"/>
</dbReference>
<feature type="disulfide bond" evidence="12">
    <location>
        <begin position="224"/>
        <end position="233"/>
    </location>
</feature>
<dbReference type="FunFam" id="2.10.25.10:FF:000391">
    <property type="entry name" value="Weary, isoform C"/>
    <property type="match status" value="2"/>
</dbReference>
<evidence type="ECO:0000256" key="5">
    <source>
        <dbReference type="ARBA" id="ARBA00022729"/>
    </source>
</evidence>
<keyword evidence="9" id="KW-0472">Membrane</keyword>
<accession>A0A803VEH4</accession>
<reference evidence="14" key="2">
    <citation type="submission" date="2025-08" db="UniProtKB">
        <authorList>
            <consortium name="Ensembl"/>
        </authorList>
    </citation>
    <scope>IDENTIFICATION</scope>
</reference>
<dbReference type="PROSITE" id="PS50026">
    <property type="entry name" value="EGF_3"/>
    <property type="match status" value="6"/>
</dbReference>
<dbReference type="PRINTS" id="PR00010">
    <property type="entry name" value="EGFBLOOD"/>
</dbReference>
<reference evidence="14" key="3">
    <citation type="submission" date="2025-09" db="UniProtKB">
        <authorList>
            <consortium name="Ensembl"/>
        </authorList>
    </citation>
    <scope>IDENTIFICATION</scope>
</reference>
<dbReference type="InterPro" id="IPR001881">
    <property type="entry name" value="EGF-like_Ca-bd_dom"/>
</dbReference>
<evidence type="ECO:0000256" key="11">
    <source>
        <dbReference type="ARBA" id="ARBA00023180"/>
    </source>
</evidence>
<keyword evidence="11" id="KW-0325">Glycoprotein</keyword>
<protein>
    <recommendedName>
        <fullName evidence="13">EGF-like domain-containing protein</fullName>
    </recommendedName>
</protein>
<proteinExistence type="predicted"/>
<dbReference type="PROSITE" id="PS01187">
    <property type="entry name" value="EGF_CA"/>
    <property type="match status" value="1"/>
</dbReference>
<evidence type="ECO:0000256" key="7">
    <source>
        <dbReference type="ARBA" id="ARBA00022837"/>
    </source>
</evidence>
<dbReference type="InterPro" id="IPR051022">
    <property type="entry name" value="Notch_Cell-Fate_Det"/>
</dbReference>
<evidence type="ECO:0000256" key="6">
    <source>
        <dbReference type="ARBA" id="ARBA00022737"/>
    </source>
</evidence>
<dbReference type="GO" id="GO:0045197">
    <property type="term" value="P:establishment or maintenance of epithelial cell apical/basal polarity"/>
    <property type="evidence" value="ECO:0007669"/>
    <property type="project" value="TreeGrafter"/>
</dbReference>
<dbReference type="GO" id="GO:0023052">
    <property type="term" value="P:signaling"/>
    <property type="evidence" value="ECO:0007669"/>
    <property type="project" value="UniProtKB-ARBA"/>
</dbReference>
<keyword evidence="3 12" id="KW-0245">EGF-like domain</keyword>
<dbReference type="InterPro" id="IPR000152">
    <property type="entry name" value="EGF-type_Asp/Asn_hydroxyl_site"/>
</dbReference>
<dbReference type="Proteomes" id="UP000016665">
    <property type="component" value="Chromosome 8"/>
</dbReference>
<keyword evidence="2" id="KW-1003">Cell membrane</keyword>
<dbReference type="InterPro" id="IPR018097">
    <property type="entry name" value="EGF_Ca-bd_CS"/>
</dbReference>
<dbReference type="GO" id="GO:0007154">
    <property type="term" value="P:cell communication"/>
    <property type="evidence" value="ECO:0007669"/>
    <property type="project" value="UniProtKB-ARBA"/>
</dbReference>
<dbReference type="SMART" id="SM00181">
    <property type="entry name" value="EGF"/>
    <property type="match status" value="8"/>
</dbReference>
<feature type="disulfide bond" evidence="12">
    <location>
        <begin position="72"/>
        <end position="81"/>
    </location>
</feature>
<dbReference type="GO" id="GO:0007157">
    <property type="term" value="P:heterophilic cell-cell adhesion via plasma membrane cell adhesion molecules"/>
    <property type="evidence" value="ECO:0007669"/>
    <property type="project" value="TreeGrafter"/>
</dbReference>
<dbReference type="PANTHER" id="PTHR24049">
    <property type="entry name" value="CRUMBS FAMILY MEMBER"/>
    <property type="match status" value="1"/>
</dbReference>
<feature type="domain" description="EGF-like" evidence="13">
    <location>
        <begin position="198"/>
        <end position="234"/>
    </location>
</feature>
<keyword evidence="7" id="KW-0106">Calcium</keyword>
<dbReference type="FunFam" id="2.10.25.10:FF:000031">
    <property type="entry name" value="neurogenic locus notch homolog protein 3"/>
    <property type="match status" value="1"/>
</dbReference>
<dbReference type="PANTHER" id="PTHR24049:SF22">
    <property type="entry name" value="DROSOPHILA CRUMBS HOMOLOG"/>
    <property type="match status" value="1"/>
</dbReference>
<evidence type="ECO:0000259" key="13">
    <source>
        <dbReference type="PROSITE" id="PS50026"/>
    </source>
</evidence>
<feature type="domain" description="EGF-like" evidence="13">
    <location>
        <begin position="160"/>
        <end position="196"/>
    </location>
</feature>
<reference evidence="14 15" key="1">
    <citation type="journal article" date="2012" name="Nature">
        <title>The genomic landscape of species divergence in Ficedula flycatchers.</title>
        <authorList>
            <person name="Ellegren H."/>
            <person name="Smeds L."/>
            <person name="Burri R."/>
            <person name="Olason P.I."/>
            <person name="Backstrom N."/>
            <person name="Kawakami T."/>
            <person name="Kunstner A."/>
            <person name="Makinen H."/>
            <person name="Nadachowska-Brzyska K."/>
            <person name="Qvarnstrom A."/>
            <person name="Uebbing S."/>
            <person name="Wolf J.B."/>
        </authorList>
    </citation>
    <scope>NUCLEOTIDE SEQUENCE [LARGE SCALE GENOMIC DNA]</scope>
</reference>
<dbReference type="InterPro" id="IPR013032">
    <property type="entry name" value="EGF-like_CS"/>
</dbReference>
<evidence type="ECO:0000256" key="2">
    <source>
        <dbReference type="ARBA" id="ARBA00022475"/>
    </source>
</evidence>
<dbReference type="GO" id="GO:0032991">
    <property type="term" value="C:protein-containing complex"/>
    <property type="evidence" value="ECO:0007669"/>
    <property type="project" value="TreeGrafter"/>
</dbReference>
<dbReference type="PROSITE" id="PS00010">
    <property type="entry name" value="ASX_HYDROXYL"/>
    <property type="match status" value="4"/>
</dbReference>
<dbReference type="PROSITE" id="PS00022">
    <property type="entry name" value="EGF_1"/>
    <property type="match status" value="6"/>
</dbReference>
<feature type="domain" description="EGF-like" evidence="13">
    <location>
        <begin position="84"/>
        <end position="120"/>
    </location>
</feature>
<feature type="domain" description="EGF-like" evidence="13">
    <location>
        <begin position="298"/>
        <end position="334"/>
    </location>
</feature>
<organism evidence="14 15">
    <name type="scientific">Ficedula albicollis</name>
    <name type="common">Collared flycatcher</name>
    <name type="synonym">Muscicapa albicollis</name>
    <dbReference type="NCBI Taxonomy" id="59894"/>
    <lineage>
        <taxon>Eukaryota</taxon>
        <taxon>Metazoa</taxon>
        <taxon>Chordata</taxon>
        <taxon>Craniata</taxon>
        <taxon>Vertebrata</taxon>
        <taxon>Euteleostomi</taxon>
        <taxon>Archelosauria</taxon>
        <taxon>Archosauria</taxon>
        <taxon>Dinosauria</taxon>
        <taxon>Saurischia</taxon>
        <taxon>Theropoda</taxon>
        <taxon>Coelurosauria</taxon>
        <taxon>Aves</taxon>
        <taxon>Neognathae</taxon>
        <taxon>Neoaves</taxon>
        <taxon>Telluraves</taxon>
        <taxon>Australaves</taxon>
        <taxon>Passeriformes</taxon>
        <taxon>Muscicapidae</taxon>
        <taxon>Ficedula</taxon>
    </lineage>
</organism>
<comment type="subcellular location">
    <subcellularLocation>
        <location evidence="1">Cell membrane</location>
        <topology evidence="1">Single-pass type I membrane protein</topology>
    </subcellularLocation>
</comment>
<evidence type="ECO:0000313" key="15">
    <source>
        <dbReference type="Proteomes" id="UP000016665"/>
    </source>
</evidence>
<feature type="disulfide bond" evidence="12">
    <location>
        <begin position="53"/>
        <end position="70"/>
    </location>
</feature>
<dbReference type="Gene3D" id="2.10.25.10">
    <property type="entry name" value="Laminin"/>
    <property type="match status" value="8"/>
</dbReference>
<evidence type="ECO:0000256" key="12">
    <source>
        <dbReference type="PROSITE-ProRule" id="PRU00076"/>
    </source>
</evidence>
<dbReference type="Pfam" id="PF00008">
    <property type="entry name" value="EGF"/>
    <property type="match status" value="6"/>
</dbReference>
<comment type="caution">
    <text evidence="12">Lacks conserved residue(s) required for the propagation of feature annotation.</text>
</comment>
<dbReference type="InterPro" id="IPR000742">
    <property type="entry name" value="EGF"/>
</dbReference>
<evidence type="ECO:0000256" key="10">
    <source>
        <dbReference type="ARBA" id="ARBA00023157"/>
    </source>
</evidence>
<evidence type="ECO:0000256" key="8">
    <source>
        <dbReference type="ARBA" id="ARBA00022989"/>
    </source>
</evidence>
<keyword evidence="4" id="KW-0812">Transmembrane</keyword>
<dbReference type="FunFam" id="2.10.25.10:FF:000208">
    <property type="entry name" value="Crumbs 2, cell polarity complex component"/>
    <property type="match status" value="1"/>
</dbReference>
<sequence length="431" mass="45922">MRNDSRCLSNSCQKNSTCVAGHKDDPCLCADASVDSVEELCNKTSNPCSSNPCLQNATCLGSAGNLSFTCQCPAGYNGPTCERADSGCETNPCEHGGTCQSSLAGPTCLCSAGYTGALCESDLDECVSEPCRNGALCRDGVDEYSCYCVPGYQGKHCDLEVNECASDPCLNGAMCLNQIGHYDCICALGYTGTNCEVEIDECSSQPCQNGGTCHDSLGSFSCSCLRGFLGELCDTDVDECSSQPCLHGGLCADGKPVYVWEQSPELLTSSLSENCILCCRYSCNCTGTGFMGLHCETRAPLCWSQPCYNNATCEDHADTYTCHCWPGYAGSRCEEDIAECRSSPCLSGGDCLERSWASLYGLVPGLPLAFRYDRAEGYICRCPPGFTGKDWGRGRGGGAAGPRWARATERWVLQGWAELGLSHRALGQGWA</sequence>